<reference evidence="2" key="1">
    <citation type="journal article" date="2019" name="Int. J. Syst. Evol. Microbiol.">
        <title>The Global Catalogue of Microorganisms (GCM) 10K type strain sequencing project: providing services to taxonomists for standard genome sequencing and annotation.</title>
        <authorList>
            <consortium name="The Broad Institute Genomics Platform"/>
            <consortium name="The Broad Institute Genome Sequencing Center for Infectious Disease"/>
            <person name="Wu L."/>
            <person name="Ma J."/>
        </authorList>
    </citation>
    <scope>NUCLEOTIDE SEQUENCE [LARGE SCALE GENOMIC DNA]</scope>
    <source>
        <strain evidence="2">KACC 11904</strain>
    </source>
</reference>
<proteinExistence type="predicted"/>
<dbReference type="EMBL" id="JBHSMJ010000009">
    <property type="protein sequence ID" value="MFC5448622.1"/>
    <property type="molecule type" value="Genomic_DNA"/>
</dbReference>
<keyword evidence="2" id="KW-1185">Reference proteome</keyword>
<evidence type="ECO:0000313" key="2">
    <source>
        <dbReference type="Proteomes" id="UP001596044"/>
    </source>
</evidence>
<evidence type="ECO:0000313" key="1">
    <source>
        <dbReference type="EMBL" id="MFC5448622.1"/>
    </source>
</evidence>
<protein>
    <submittedName>
        <fullName evidence="1">Uncharacterized protein</fullName>
    </submittedName>
</protein>
<name>A0ABW0K7G4_9BACL</name>
<accession>A0ABW0K7G4</accession>
<sequence length="140" mass="15472">MKELHTLDVSNGKYTNVRIKAAENFILNFVSNGVDHFVPIHLIAGVEIWAGEYDKKWIESIEKSDDKQTDNCESSPLKGFFSPLVGKSQVDFNTLAEQLNDVMNAAVIGLNESLVVLSTRDIVFVVALSSISDVSNIKNN</sequence>
<dbReference type="Proteomes" id="UP001596044">
    <property type="component" value="Unassembled WGS sequence"/>
</dbReference>
<comment type="caution">
    <text evidence="1">The sequence shown here is derived from an EMBL/GenBank/DDBJ whole genome shotgun (WGS) entry which is preliminary data.</text>
</comment>
<dbReference type="RefSeq" id="WP_270878283.1">
    <property type="nucleotide sequence ID" value="NZ_JAQFVF010000018.1"/>
</dbReference>
<gene>
    <name evidence="1" type="ORF">ACFPOG_10135</name>
</gene>
<organism evidence="1 2">
    <name type="scientific">Paenibacillus aestuarii</name>
    <dbReference type="NCBI Taxonomy" id="516965"/>
    <lineage>
        <taxon>Bacteria</taxon>
        <taxon>Bacillati</taxon>
        <taxon>Bacillota</taxon>
        <taxon>Bacilli</taxon>
        <taxon>Bacillales</taxon>
        <taxon>Paenibacillaceae</taxon>
        <taxon>Paenibacillus</taxon>
    </lineage>
</organism>